<dbReference type="PANTHER" id="PTHR33480">
    <property type="entry name" value="SET DOMAIN-CONTAINING PROTEIN-RELATED"/>
    <property type="match status" value="1"/>
</dbReference>
<feature type="region of interest" description="Disordered" evidence="1">
    <location>
        <begin position="1111"/>
        <end position="1137"/>
    </location>
</feature>
<name>A0A6P7J3C2_9TELE</name>
<evidence type="ECO:0000313" key="4">
    <source>
        <dbReference type="RefSeq" id="XP_028271019.1"/>
    </source>
</evidence>
<dbReference type="RefSeq" id="XP_028271018.1">
    <property type="nucleotide sequence ID" value="XM_028415217.1"/>
</dbReference>
<evidence type="ECO:0000256" key="1">
    <source>
        <dbReference type="SAM" id="MobiDB-lite"/>
    </source>
</evidence>
<dbReference type="OrthoDB" id="5376140at2759"/>
<evidence type="ECO:0000313" key="2">
    <source>
        <dbReference type="Proteomes" id="UP000515145"/>
    </source>
</evidence>
<evidence type="ECO:0000313" key="5">
    <source>
        <dbReference type="RefSeq" id="XP_028271020.1"/>
    </source>
</evidence>
<feature type="compositionally biased region" description="Polar residues" evidence="1">
    <location>
        <begin position="24"/>
        <end position="48"/>
    </location>
</feature>
<feature type="region of interest" description="Disordered" evidence="1">
    <location>
        <begin position="234"/>
        <end position="260"/>
    </location>
</feature>
<feature type="region of interest" description="Disordered" evidence="1">
    <location>
        <begin position="286"/>
        <end position="452"/>
    </location>
</feature>
<sequence length="1137" mass="126951">MDNSAANKTHITCQSWVGQNGWSTTSSQGPINALSTPQHLNLGSSSDQRPLYDHLQASSQGCMSDLSTLSSRNSLHHLALQKDPHISNISLSSTMFSNPAIPNASHIISSAQQSSQTPMLITANQGKHLPPPPSLSQPIQGLQLCRPQHLPLLSCHDPYKASFQTPLPSHSLPNRLHDLPVSLPSCRQNVSTPQVTFEGENVEAAAVTGYAHSCASSTSQEQLQWIPPLQCRGAVSDSVPDVHSSKESLPEGNIPPTDSNERRRAVLLHQRAQLLKQLAEMDKLLESLPPDDSGDRPPPHTALQQPSPSTDESSQCEKTKTGHAGQVQLSTGKSHHLADSSSSLFYDEQNGAPDSPLSAEESAEKADTSGESGDDRDPDYLPDTSGFKSEASSCFSDECSHNSPSTPTDRRSPVPLRKRAKSESSSCEEESASPPKKQCAASQKKPPETVVLPMSNSNKQRIYDKRNYCLFCAKPMIKLARHLERIHSDKPEVAAAFQYPKHSRERRKVWKKLTNQGNFAHNKTVLRTGKGQLAVRKRPNQPGKALDFLHCLHCQGLYCKKALYRHMKKCSEKDNNDPELQIGRKRIASRCALEAVGDNISECVRNILSDMIFDDVTQVIMDDKILLQFGEQMFDHYGRDEKKYHYIRQNLRQIARLVLEAQKTTPMQKLEDFFHSSNFQHVVSAVNVLAGYDPEKKTYSAPSLALKLGYHLQKTCGIVESNAVKRGDDKQAESARHFLTVYQKKWNKLISSDALSALKETKLDTEKKVPFAQDVKRLHFHLESVHLRDEKKLRDDPSAETYAALARAVLCRIIIFNRRRPREVSLIQLKAFMSRKKSDVLDDFDVSVSDMERTLCGFFIRLDIPGNCGRKVPVLLKPEFVSAMELLVSVREACGIPGKNPYLFARPSTLSAYNGSECLQKYIRECGAKNPEALTSKKIRKHFTTMLQLMNLDDNEADQILGPNNQVQVLRENSDMTLDDIELESGARFQPASEQQAAFWDHNGLSGVNCGQGGFSHHQALGVTACTNMTTPTKSVKSNGQAAHYKPKHKWEEEEVCAVERHMMRFIQGHKVPQKNDCVQCLEAEPKALQNRSWKGVKDYVRNRITTLKRQSGCLSRNQNGSMREEPRQSTGHFQQL</sequence>
<proteinExistence type="predicted"/>
<accession>A0A6P7J3C2</accession>
<dbReference type="AlphaFoldDB" id="A0A6P7J3C2"/>
<dbReference type="Proteomes" id="UP000515145">
    <property type="component" value="Chromosome 9"/>
</dbReference>
<feature type="compositionally biased region" description="Basic and acidic residues" evidence="1">
    <location>
        <begin position="362"/>
        <end position="379"/>
    </location>
</feature>
<dbReference type="PANTHER" id="PTHR33480:SF5">
    <property type="entry name" value="SI:DKEY-51D8.9"/>
    <property type="match status" value="1"/>
</dbReference>
<organism evidence="2 5">
    <name type="scientific">Parambassis ranga</name>
    <name type="common">Indian glassy fish</name>
    <dbReference type="NCBI Taxonomy" id="210632"/>
    <lineage>
        <taxon>Eukaryota</taxon>
        <taxon>Metazoa</taxon>
        <taxon>Chordata</taxon>
        <taxon>Craniata</taxon>
        <taxon>Vertebrata</taxon>
        <taxon>Euteleostomi</taxon>
        <taxon>Actinopterygii</taxon>
        <taxon>Neopterygii</taxon>
        <taxon>Teleostei</taxon>
        <taxon>Neoteleostei</taxon>
        <taxon>Acanthomorphata</taxon>
        <taxon>Ovalentaria</taxon>
        <taxon>Ambassidae</taxon>
        <taxon>Parambassis</taxon>
    </lineage>
</organism>
<reference evidence="3 4" key="1">
    <citation type="submission" date="2025-04" db="UniProtKB">
        <authorList>
            <consortium name="RefSeq"/>
        </authorList>
    </citation>
    <scope>IDENTIFICATION</scope>
</reference>
<feature type="compositionally biased region" description="Polar residues" evidence="1">
    <location>
        <begin position="386"/>
        <end position="407"/>
    </location>
</feature>
<feature type="compositionally biased region" description="Polar residues" evidence="1">
    <location>
        <begin position="1111"/>
        <end position="1122"/>
    </location>
</feature>
<protein>
    <submittedName>
        <fullName evidence="3 4">Uncharacterized protein LOC114441993 isoform X1</fullName>
    </submittedName>
</protein>
<gene>
    <name evidence="3 4 5" type="primary">LOC114441993</name>
</gene>
<dbReference type="RefSeq" id="XP_028271019.1">
    <property type="nucleotide sequence ID" value="XM_028415218.1"/>
</dbReference>
<feature type="compositionally biased region" description="Polar residues" evidence="1">
    <location>
        <begin position="302"/>
        <end position="313"/>
    </location>
</feature>
<keyword evidence="2" id="KW-1185">Reference proteome</keyword>
<feature type="region of interest" description="Disordered" evidence="1">
    <location>
        <begin position="24"/>
        <end position="50"/>
    </location>
</feature>
<dbReference type="RefSeq" id="XP_028271020.1">
    <property type="nucleotide sequence ID" value="XM_028415219.1"/>
</dbReference>
<evidence type="ECO:0000313" key="3">
    <source>
        <dbReference type="RefSeq" id="XP_028271018.1"/>
    </source>
</evidence>
<dbReference type="GeneID" id="114441993"/>